<keyword evidence="4" id="KW-1185">Reference proteome</keyword>
<dbReference type="Proteomes" id="UP001589647">
    <property type="component" value="Unassembled WGS sequence"/>
</dbReference>
<sequence>MKSIRVAVAAGAVGLAALTACSSPIEAGAAAVVGSERISARDLTRNVQTYEAALKRANVSAEQLGVPVTQFVLYRMANESAFRQLAAKHNVQVSDGEIDAALKDPGQYQSPEINLIARGVSPADARGYLRAELGAIKVRNQLGGAQDQAAQEKFVKELTSIKPIYSPRYGEFTQQGFVDPGRFGKSSQQAQQQPQQG</sequence>
<comment type="caution">
    <text evidence="3">The sequence shown here is derived from an EMBL/GenBank/DDBJ whole genome shotgun (WGS) entry which is preliminary data.</text>
</comment>
<name>A0ABV5IFQ7_9ACTN</name>
<accession>A0ABV5IFQ7</accession>
<gene>
    <name evidence="3" type="ORF">ACFFV7_15355</name>
</gene>
<feature type="signal peptide" evidence="2">
    <location>
        <begin position="1"/>
        <end position="22"/>
    </location>
</feature>
<dbReference type="RefSeq" id="WP_125636639.1">
    <property type="nucleotide sequence ID" value="NZ_BMRC01000019.1"/>
</dbReference>
<reference evidence="3 4" key="1">
    <citation type="submission" date="2024-09" db="EMBL/GenBank/DDBJ databases">
        <authorList>
            <person name="Sun Q."/>
            <person name="Mori K."/>
        </authorList>
    </citation>
    <scope>NUCLEOTIDE SEQUENCE [LARGE SCALE GENOMIC DNA]</scope>
    <source>
        <strain evidence="3 4">CCM 3426</strain>
    </source>
</reference>
<dbReference type="PROSITE" id="PS51257">
    <property type="entry name" value="PROKAR_LIPOPROTEIN"/>
    <property type="match status" value="1"/>
</dbReference>
<evidence type="ECO:0000313" key="4">
    <source>
        <dbReference type="Proteomes" id="UP001589647"/>
    </source>
</evidence>
<dbReference type="Gene3D" id="1.10.4030.10">
    <property type="entry name" value="Porin chaperone SurA, peptide-binding domain"/>
    <property type="match status" value="1"/>
</dbReference>
<feature type="region of interest" description="Disordered" evidence="1">
    <location>
        <begin position="172"/>
        <end position="197"/>
    </location>
</feature>
<evidence type="ECO:0000256" key="2">
    <source>
        <dbReference type="SAM" id="SignalP"/>
    </source>
</evidence>
<organism evidence="3 4">
    <name type="scientific">Nonomuraea spiralis</name>
    <dbReference type="NCBI Taxonomy" id="46182"/>
    <lineage>
        <taxon>Bacteria</taxon>
        <taxon>Bacillati</taxon>
        <taxon>Actinomycetota</taxon>
        <taxon>Actinomycetes</taxon>
        <taxon>Streptosporangiales</taxon>
        <taxon>Streptosporangiaceae</taxon>
        <taxon>Nonomuraea</taxon>
    </lineage>
</organism>
<evidence type="ECO:0000256" key="1">
    <source>
        <dbReference type="SAM" id="MobiDB-lite"/>
    </source>
</evidence>
<evidence type="ECO:0000313" key="3">
    <source>
        <dbReference type="EMBL" id="MFB9202574.1"/>
    </source>
</evidence>
<protein>
    <submittedName>
        <fullName evidence="3">SurA N-terminal domain-containing protein</fullName>
    </submittedName>
</protein>
<feature type="chain" id="PRO_5046830059" evidence="2">
    <location>
        <begin position="23"/>
        <end position="197"/>
    </location>
</feature>
<dbReference type="InterPro" id="IPR027304">
    <property type="entry name" value="Trigger_fact/SurA_dom_sf"/>
</dbReference>
<proteinExistence type="predicted"/>
<dbReference type="EMBL" id="JBHMEI010000009">
    <property type="protein sequence ID" value="MFB9202574.1"/>
    <property type="molecule type" value="Genomic_DNA"/>
</dbReference>
<feature type="compositionally biased region" description="Low complexity" evidence="1">
    <location>
        <begin position="188"/>
        <end position="197"/>
    </location>
</feature>
<dbReference type="SUPFAM" id="SSF109998">
    <property type="entry name" value="Triger factor/SurA peptide-binding domain-like"/>
    <property type="match status" value="1"/>
</dbReference>
<keyword evidence="2" id="KW-0732">Signal</keyword>
<dbReference type="Pfam" id="PF13624">
    <property type="entry name" value="SurA_N_3"/>
    <property type="match status" value="1"/>
</dbReference>